<dbReference type="Pfam" id="PF04326">
    <property type="entry name" value="SLFN_AlbA_2"/>
    <property type="match status" value="1"/>
</dbReference>
<keyword evidence="3" id="KW-1185">Reference proteome</keyword>
<sequence length="110" mass="12165">MTPLTDTSPEQLAARVHRFLALPAELPWIKFKTKSAATGAEIARYVSALSNSATLNDENSAYLIWGISDDHHVVGTTFSWQTTKGKGNEDLLPWLTRAIIPTPQLKFLDV</sequence>
<name>A0A7G5FHD6_9CORY</name>
<reference evidence="2 3" key="1">
    <citation type="submission" date="2020-07" db="EMBL/GenBank/DDBJ databases">
        <title>non toxigenic Corynebacterium sp. nov from a clinical source.</title>
        <authorList>
            <person name="Bernier A.-M."/>
            <person name="Bernard K."/>
        </authorList>
    </citation>
    <scope>NUCLEOTIDE SEQUENCE [LARGE SCALE GENOMIC DNA]</scope>
    <source>
        <strain evidence="3">NML 93-0612</strain>
    </source>
</reference>
<dbReference type="InterPro" id="IPR007421">
    <property type="entry name" value="Schlafen_AlbA_2_dom"/>
</dbReference>
<evidence type="ECO:0000313" key="2">
    <source>
        <dbReference type="EMBL" id="QMV86027.1"/>
    </source>
</evidence>
<organism evidence="2 3">
    <name type="scientific">Corynebacterium hindlerae</name>
    <dbReference type="NCBI Taxonomy" id="699041"/>
    <lineage>
        <taxon>Bacteria</taxon>
        <taxon>Bacillati</taxon>
        <taxon>Actinomycetota</taxon>
        <taxon>Actinomycetes</taxon>
        <taxon>Mycobacteriales</taxon>
        <taxon>Corynebacteriaceae</taxon>
        <taxon>Corynebacterium</taxon>
    </lineage>
</organism>
<feature type="domain" description="Schlafen AlbA-2" evidence="1">
    <location>
        <begin position="28"/>
        <end position="106"/>
    </location>
</feature>
<proteinExistence type="predicted"/>
<evidence type="ECO:0000259" key="1">
    <source>
        <dbReference type="Pfam" id="PF04326"/>
    </source>
</evidence>
<evidence type="ECO:0000313" key="3">
    <source>
        <dbReference type="Proteomes" id="UP000515570"/>
    </source>
</evidence>
<dbReference type="Proteomes" id="UP000515570">
    <property type="component" value="Chromosome"/>
</dbReference>
<gene>
    <name evidence="2" type="ORF">HW450_04730</name>
</gene>
<dbReference type="EMBL" id="CP059833">
    <property type="protein sequence ID" value="QMV86027.1"/>
    <property type="molecule type" value="Genomic_DNA"/>
</dbReference>
<dbReference type="AlphaFoldDB" id="A0A7G5FHD6"/>
<dbReference type="RefSeq" id="WP_182386842.1">
    <property type="nucleotide sequence ID" value="NZ_CP059833.1"/>
</dbReference>
<accession>A0A7G5FHD6</accession>
<protein>
    <submittedName>
        <fullName evidence="2">Putative DNA binding domain-containing protein</fullName>
    </submittedName>
</protein>